<dbReference type="STRING" id="144026.SAMN04488568_10621"/>
<reference evidence="7 8" key="1">
    <citation type="submission" date="2016-10" db="EMBL/GenBank/DDBJ databases">
        <authorList>
            <person name="de Groot N.N."/>
        </authorList>
    </citation>
    <scope>NUCLEOTIDE SEQUENCE [LARGE SCALE GENOMIC DNA]</scope>
    <source>
        <strain evidence="7 8">DSM 16077</strain>
    </source>
</reference>
<dbReference type="Proteomes" id="UP000199759">
    <property type="component" value="Unassembled WGS sequence"/>
</dbReference>
<keyword evidence="5 6" id="KW-0472">Membrane</keyword>
<evidence type="ECO:0000256" key="6">
    <source>
        <dbReference type="SAM" id="Phobius"/>
    </source>
</evidence>
<dbReference type="EMBL" id="FNHG01000006">
    <property type="protein sequence ID" value="SDM16903.1"/>
    <property type="molecule type" value="Genomic_DNA"/>
</dbReference>
<dbReference type="PANTHER" id="PTHR30086">
    <property type="entry name" value="ARGININE EXPORTER PROTEIN ARGO"/>
    <property type="match status" value="1"/>
</dbReference>
<proteinExistence type="predicted"/>
<sequence length="208" mass="21423">MLDLTLLPLFLAGGLALALTPGPDMAFTLATTASRGLRAGLGAVAGIITGGAIWTVAAAIGLAALLTASEHALAVVRYGGAIYLLWLAWQTIRSLDAAPHARASASASQAFLRGLMTNLLNPKVGLFFLAFLPQFTNAELGPVWIQMLMLGGMFFAMGTMVLVAVALAAGAAQARLARSLTLRRALNGLAATAFGALGLRLIFSSNTD</sequence>
<protein>
    <submittedName>
        <fullName evidence="7">Threonine/homoserine/homoserine lactone efflux protein</fullName>
    </submittedName>
</protein>
<keyword evidence="2" id="KW-1003">Cell membrane</keyword>
<dbReference type="GO" id="GO:0015171">
    <property type="term" value="F:amino acid transmembrane transporter activity"/>
    <property type="evidence" value="ECO:0007669"/>
    <property type="project" value="TreeGrafter"/>
</dbReference>
<organism evidence="7 8">
    <name type="scientific">Maricaulis salignorans</name>
    <dbReference type="NCBI Taxonomy" id="144026"/>
    <lineage>
        <taxon>Bacteria</taxon>
        <taxon>Pseudomonadati</taxon>
        <taxon>Pseudomonadota</taxon>
        <taxon>Alphaproteobacteria</taxon>
        <taxon>Maricaulales</taxon>
        <taxon>Maricaulaceae</taxon>
        <taxon>Maricaulis</taxon>
    </lineage>
</organism>
<dbReference type="RefSeq" id="WP_091768744.1">
    <property type="nucleotide sequence ID" value="NZ_FNHG01000006.1"/>
</dbReference>
<feature type="transmembrane region" description="Helical" evidence="6">
    <location>
        <begin position="6"/>
        <end position="27"/>
    </location>
</feature>
<name>A0A1G9R121_9PROT</name>
<evidence type="ECO:0000256" key="4">
    <source>
        <dbReference type="ARBA" id="ARBA00022989"/>
    </source>
</evidence>
<evidence type="ECO:0000256" key="5">
    <source>
        <dbReference type="ARBA" id="ARBA00023136"/>
    </source>
</evidence>
<evidence type="ECO:0000313" key="7">
    <source>
        <dbReference type="EMBL" id="SDM16903.1"/>
    </source>
</evidence>
<gene>
    <name evidence="7" type="ORF">SAMN04488568_10621</name>
</gene>
<dbReference type="PANTHER" id="PTHR30086:SF20">
    <property type="entry name" value="ARGININE EXPORTER PROTEIN ARGO-RELATED"/>
    <property type="match status" value="1"/>
</dbReference>
<dbReference type="AlphaFoldDB" id="A0A1G9R121"/>
<keyword evidence="3 6" id="KW-0812">Transmembrane</keyword>
<evidence type="ECO:0000256" key="1">
    <source>
        <dbReference type="ARBA" id="ARBA00004651"/>
    </source>
</evidence>
<evidence type="ECO:0000256" key="3">
    <source>
        <dbReference type="ARBA" id="ARBA00022692"/>
    </source>
</evidence>
<feature type="transmembrane region" description="Helical" evidence="6">
    <location>
        <begin position="144"/>
        <end position="172"/>
    </location>
</feature>
<dbReference type="OrthoDB" id="9804822at2"/>
<keyword evidence="4 6" id="KW-1133">Transmembrane helix</keyword>
<keyword evidence="8" id="KW-1185">Reference proteome</keyword>
<feature type="transmembrane region" description="Helical" evidence="6">
    <location>
        <begin position="184"/>
        <end position="203"/>
    </location>
</feature>
<dbReference type="InterPro" id="IPR001123">
    <property type="entry name" value="LeuE-type"/>
</dbReference>
<evidence type="ECO:0000256" key="2">
    <source>
        <dbReference type="ARBA" id="ARBA00022475"/>
    </source>
</evidence>
<comment type="subcellular location">
    <subcellularLocation>
        <location evidence="1">Cell membrane</location>
        <topology evidence="1">Multi-pass membrane protein</topology>
    </subcellularLocation>
</comment>
<accession>A0A1G9R121</accession>
<feature type="transmembrane region" description="Helical" evidence="6">
    <location>
        <begin position="72"/>
        <end position="89"/>
    </location>
</feature>
<evidence type="ECO:0000313" key="8">
    <source>
        <dbReference type="Proteomes" id="UP000199759"/>
    </source>
</evidence>
<dbReference type="PIRSF" id="PIRSF006324">
    <property type="entry name" value="LeuE"/>
    <property type="match status" value="1"/>
</dbReference>
<feature type="transmembrane region" description="Helical" evidence="6">
    <location>
        <begin position="39"/>
        <end position="66"/>
    </location>
</feature>
<dbReference type="Pfam" id="PF01810">
    <property type="entry name" value="LysE"/>
    <property type="match status" value="1"/>
</dbReference>
<dbReference type="GO" id="GO:0005886">
    <property type="term" value="C:plasma membrane"/>
    <property type="evidence" value="ECO:0007669"/>
    <property type="project" value="UniProtKB-SubCell"/>
</dbReference>